<reference evidence="2 3" key="1">
    <citation type="journal article" date="2021" name="Elife">
        <title>Chloroplast acquisition without the gene transfer in kleptoplastic sea slugs, Plakobranchus ocellatus.</title>
        <authorList>
            <person name="Maeda T."/>
            <person name="Takahashi S."/>
            <person name="Yoshida T."/>
            <person name="Shimamura S."/>
            <person name="Takaki Y."/>
            <person name="Nagai Y."/>
            <person name="Toyoda A."/>
            <person name="Suzuki Y."/>
            <person name="Arimoto A."/>
            <person name="Ishii H."/>
            <person name="Satoh N."/>
            <person name="Nishiyama T."/>
            <person name="Hasebe M."/>
            <person name="Maruyama T."/>
            <person name="Minagawa J."/>
            <person name="Obokata J."/>
            <person name="Shigenobu S."/>
        </authorList>
    </citation>
    <scope>NUCLEOTIDE SEQUENCE [LARGE SCALE GENOMIC DNA]</scope>
</reference>
<sequence>MPQKPPPQSGTKGQSPVTDAQWFPTRAQHNEQVFKLKLLYERYLQHLQDLYHVFIDFKKAFDKVWLAALWAAIELYNINANLTRIIESLDNKATSAVYFKGSKGEWFRITFGVRQGCLLSPTLFTIFLQRIMTDAFEEHDGKNSQH</sequence>
<dbReference type="AlphaFoldDB" id="A0AAV4DGM4"/>
<evidence type="ECO:0000313" key="2">
    <source>
        <dbReference type="EMBL" id="GFO43185.1"/>
    </source>
</evidence>
<feature type="domain" description="Reverse transcriptase" evidence="1">
    <location>
        <begin position="1"/>
        <end position="146"/>
    </location>
</feature>
<name>A0AAV4DGM4_9GAST</name>
<dbReference type="SUPFAM" id="SSF56672">
    <property type="entry name" value="DNA/RNA polymerases"/>
    <property type="match status" value="1"/>
</dbReference>
<protein>
    <submittedName>
        <fullName evidence="2">LINE-1 retrotransposable element orf2 protein</fullName>
    </submittedName>
</protein>
<comment type="caution">
    <text evidence="2">The sequence shown here is derived from an EMBL/GenBank/DDBJ whole genome shotgun (WGS) entry which is preliminary data.</text>
</comment>
<dbReference type="Pfam" id="PF00078">
    <property type="entry name" value="RVT_1"/>
    <property type="match status" value="1"/>
</dbReference>
<evidence type="ECO:0000259" key="1">
    <source>
        <dbReference type="PROSITE" id="PS50878"/>
    </source>
</evidence>
<proteinExistence type="predicted"/>
<keyword evidence="3" id="KW-1185">Reference proteome</keyword>
<dbReference type="Proteomes" id="UP000735302">
    <property type="component" value="Unassembled WGS sequence"/>
</dbReference>
<dbReference type="InterPro" id="IPR043502">
    <property type="entry name" value="DNA/RNA_pol_sf"/>
</dbReference>
<organism evidence="2 3">
    <name type="scientific">Plakobranchus ocellatus</name>
    <dbReference type="NCBI Taxonomy" id="259542"/>
    <lineage>
        <taxon>Eukaryota</taxon>
        <taxon>Metazoa</taxon>
        <taxon>Spiralia</taxon>
        <taxon>Lophotrochozoa</taxon>
        <taxon>Mollusca</taxon>
        <taxon>Gastropoda</taxon>
        <taxon>Heterobranchia</taxon>
        <taxon>Euthyneura</taxon>
        <taxon>Panpulmonata</taxon>
        <taxon>Sacoglossa</taxon>
        <taxon>Placobranchoidea</taxon>
        <taxon>Plakobranchidae</taxon>
        <taxon>Plakobranchus</taxon>
    </lineage>
</organism>
<dbReference type="PANTHER" id="PTHR19446">
    <property type="entry name" value="REVERSE TRANSCRIPTASES"/>
    <property type="match status" value="1"/>
</dbReference>
<gene>
    <name evidence="2" type="ORF">PoB_006969000</name>
</gene>
<dbReference type="InterPro" id="IPR000477">
    <property type="entry name" value="RT_dom"/>
</dbReference>
<dbReference type="EMBL" id="BLXT01007857">
    <property type="protein sequence ID" value="GFO43185.1"/>
    <property type="molecule type" value="Genomic_DNA"/>
</dbReference>
<dbReference type="PROSITE" id="PS50878">
    <property type="entry name" value="RT_POL"/>
    <property type="match status" value="1"/>
</dbReference>
<evidence type="ECO:0000313" key="3">
    <source>
        <dbReference type="Proteomes" id="UP000735302"/>
    </source>
</evidence>
<accession>A0AAV4DGM4</accession>